<gene>
    <name evidence="1" type="ORF">C7B43_04550</name>
</gene>
<dbReference type="Proteomes" id="UP000242699">
    <property type="component" value="Unassembled WGS sequence"/>
</dbReference>
<proteinExistence type="predicted"/>
<evidence type="ECO:0000313" key="2">
    <source>
        <dbReference type="Proteomes" id="UP000242699"/>
    </source>
</evidence>
<name>A0A2T2X8A7_9FIRM</name>
<accession>A0A2T2X8A7</accession>
<sequence length="69" mass="7578">MSHHPLGLLVSDGFSSNGAQAPAFFLVKMWATRWTALRLQNQRVSSLVDSHKFVNSNRVKGLGHLSGES</sequence>
<protein>
    <submittedName>
        <fullName evidence="1">Uncharacterized protein</fullName>
    </submittedName>
</protein>
<evidence type="ECO:0000313" key="1">
    <source>
        <dbReference type="EMBL" id="PSR30744.1"/>
    </source>
</evidence>
<dbReference type="AlphaFoldDB" id="A0A2T2X8A7"/>
<dbReference type="EMBL" id="PXYT01000007">
    <property type="protein sequence ID" value="PSR30744.1"/>
    <property type="molecule type" value="Genomic_DNA"/>
</dbReference>
<reference evidence="1 2" key="1">
    <citation type="journal article" date="2014" name="BMC Genomics">
        <title>Comparison of environmental and isolate Sulfobacillus genomes reveals diverse carbon, sulfur, nitrogen, and hydrogen metabolisms.</title>
        <authorList>
            <person name="Justice N.B."/>
            <person name="Norman A."/>
            <person name="Brown C.T."/>
            <person name="Singh A."/>
            <person name="Thomas B.C."/>
            <person name="Banfield J.F."/>
        </authorList>
    </citation>
    <scope>NUCLEOTIDE SEQUENCE [LARGE SCALE GENOMIC DNA]</scope>
    <source>
        <strain evidence="1">AMDSBA1</strain>
    </source>
</reference>
<organism evidence="1 2">
    <name type="scientific">Sulfobacillus benefaciens</name>
    <dbReference type="NCBI Taxonomy" id="453960"/>
    <lineage>
        <taxon>Bacteria</taxon>
        <taxon>Bacillati</taxon>
        <taxon>Bacillota</taxon>
        <taxon>Clostridia</taxon>
        <taxon>Eubacteriales</taxon>
        <taxon>Clostridiales Family XVII. Incertae Sedis</taxon>
        <taxon>Sulfobacillus</taxon>
    </lineage>
</organism>
<comment type="caution">
    <text evidence="1">The sequence shown here is derived from an EMBL/GenBank/DDBJ whole genome shotgun (WGS) entry which is preliminary data.</text>
</comment>